<name>A0A922I0E8_DERFA</name>
<sequence>MDVYLQTEDICLWREIRKLSPKFLPNIERFFIFGDNCSSALLLTRDENRRVFATGQWIKSSCDLKEIESLRGKQIFDVIATDFKLYLVIGVQPKSDDQCNVIKNLYSIMYSETDNEMKLEIENVQNYHCFKTKMLALDHSNILWHSNLFDQQPKRCQPPLMDNEAIVDFVCSSNVSLLMTNRNRLLSWTSISIEPIHISCKSDDITKNTSIKIKKLISFDSDQFLIISIDDYLYQFRYTENSSKTFLADSVNLDGGRIHDIIGSPNGYVLVLNDGKCWAYDCYDSKMIRTGHRCLSDVYCLYLHNSTPRLTWLPVDLNQTIIQFGSFNNIKESDIIFEIRFSNYIITMNRQTLINHLDYFREKFQDGEWFDLDFIYLDKYSYASWYEYFRFIYCGQLRPLSLWPQETLIELYDMANEFNDDRLRRLIPEKIYDEHAPPLPLKIKKLENT</sequence>
<dbReference type="InterPro" id="IPR011333">
    <property type="entry name" value="SKP1/BTB/POZ_sf"/>
</dbReference>
<evidence type="ECO:0000313" key="2">
    <source>
        <dbReference type="EMBL" id="KAH9516377.1"/>
    </source>
</evidence>
<dbReference type="AlphaFoldDB" id="A0A922I0E8"/>
<comment type="caution">
    <text evidence="2">The sequence shown here is derived from an EMBL/GenBank/DDBJ whole genome shotgun (WGS) entry which is preliminary data.</text>
</comment>
<reference evidence="2" key="2">
    <citation type="journal article" date="2022" name="Res Sq">
        <title>Comparative Genomics Reveals Insights into the Divergent Evolution of Astigmatic Mites and Household Pest Adaptations.</title>
        <authorList>
            <person name="Xiong Q."/>
            <person name="Wan A.T.-Y."/>
            <person name="Liu X.-Y."/>
            <person name="Fung C.S.-H."/>
            <person name="Xiao X."/>
            <person name="Malainual N."/>
            <person name="Hou J."/>
            <person name="Wang L."/>
            <person name="Wang M."/>
            <person name="Yang K."/>
            <person name="Cui Y."/>
            <person name="Leung E."/>
            <person name="Nong W."/>
            <person name="Shin S.-K."/>
            <person name="Au S."/>
            <person name="Jeong K.Y."/>
            <person name="Chew F.T."/>
            <person name="Hui J."/>
            <person name="Leung T.F."/>
            <person name="Tungtrongchitr A."/>
            <person name="Zhong N."/>
            <person name="Liu Z."/>
            <person name="Tsui S."/>
        </authorList>
    </citation>
    <scope>NUCLEOTIDE SEQUENCE</scope>
    <source>
        <strain evidence="2">Derf</strain>
        <tissue evidence="2">Whole organism</tissue>
    </source>
</reference>
<protein>
    <recommendedName>
        <fullName evidence="1">BTB domain-containing protein</fullName>
    </recommendedName>
</protein>
<reference evidence="2" key="1">
    <citation type="submission" date="2013-05" db="EMBL/GenBank/DDBJ databases">
        <authorList>
            <person name="Yim A.K.Y."/>
            <person name="Chan T.F."/>
            <person name="Ji K.M."/>
            <person name="Liu X.Y."/>
            <person name="Zhou J.W."/>
            <person name="Li R.Q."/>
            <person name="Yang K.Y."/>
            <person name="Li J."/>
            <person name="Li M."/>
            <person name="Law P.T.W."/>
            <person name="Wu Y.L."/>
            <person name="Cai Z.L."/>
            <person name="Qin H."/>
            <person name="Bao Y."/>
            <person name="Leung R.K.K."/>
            <person name="Ng P.K.S."/>
            <person name="Zou J."/>
            <person name="Zhong X.J."/>
            <person name="Ran P.X."/>
            <person name="Zhong N.S."/>
            <person name="Liu Z.G."/>
            <person name="Tsui S.K.W."/>
        </authorList>
    </citation>
    <scope>NUCLEOTIDE SEQUENCE</scope>
    <source>
        <strain evidence="2">Derf</strain>
        <tissue evidence="2">Whole organism</tissue>
    </source>
</reference>
<accession>A0A922I0E8</accession>
<proteinExistence type="predicted"/>
<dbReference type="PROSITE" id="PS50097">
    <property type="entry name" value="BTB"/>
    <property type="match status" value="1"/>
</dbReference>
<feature type="domain" description="BTB" evidence="1">
    <location>
        <begin position="333"/>
        <end position="401"/>
    </location>
</feature>
<evidence type="ECO:0000313" key="3">
    <source>
        <dbReference type="Proteomes" id="UP000790347"/>
    </source>
</evidence>
<keyword evidence="3" id="KW-1185">Reference proteome</keyword>
<dbReference type="EMBL" id="ASGP02000003">
    <property type="protein sequence ID" value="KAH9516377.1"/>
    <property type="molecule type" value="Genomic_DNA"/>
</dbReference>
<dbReference type="InterPro" id="IPR009091">
    <property type="entry name" value="RCC1/BLIP-II"/>
</dbReference>
<gene>
    <name evidence="2" type="ORF">DERF_007116</name>
</gene>
<dbReference type="Gene3D" id="3.30.710.10">
    <property type="entry name" value="Potassium Channel Kv1.1, Chain A"/>
    <property type="match status" value="1"/>
</dbReference>
<evidence type="ECO:0000259" key="1">
    <source>
        <dbReference type="PROSITE" id="PS50097"/>
    </source>
</evidence>
<dbReference type="InterPro" id="IPR000210">
    <property type="entry name" value="BTB/POZ_dom"/>
</dbReference>
<organism evidence="2 3">
    <name type="scientific">Dermatophagoides farinae</name>
    <name type="common">American house dust mite</name>
    <dbReference type="NCBI Taxonomy" id="6954"/>
    <lineage>
        <taxon>Eukaryota</taxon>
        <taxon>Metazoa</taxon>
        <taxon>Ecdysozoa</taxon>
        <taxon>Arthropoda</taxon>
        <taxon>Chelicerata</taxon>
        <taxon>Arachnida</taxon>
        <taxon>Acari</taxon>
        <taxon>Acariformes</taxon>
        <taxon>Sarcoptiformes</taxon>
        <taxon>Astigmata</taxon>
        <taxon>Psoroptidia</taxon>
        <taxon>Analgoidea</taxon>
        <taxon>Pyroglyphidae</taxon>
        <taxon>Dermatophagoidinae</taxon>
        <taxon>Dermatophagoides</taxon>
    </lineage>
</organism>
<dbReference type="SUPFAM" id="SSF50985">
    <property type="entry name" value="RCC1/BLIP-II"/>
    <property type="match status" value="1"/>
</dbReference>
<dbReference type="SUPFAM" id="SSF54695">
    <property type="entry name" value="POZ domain"/>
    <property type="match status" value="1"/>
</dbReference>
<dbReference type="Proteomes" id="UP000790347">
    <property type="component" value="Unassembled WGS sequence"/>
</dbReference>